<gene>
    <name evidence="1" type="ORF">SAMN02743940_2300</name>
</gene>
<sequence>MNVNKYMVLTVGLSIALIGCGSEVPEPSTINCSPSGMEKVLPHFSSEAERQAFIDGCNASGKEDTAVE</sequence>
<keyword evidence="2" id="KW-1185">Reference proteome</keyword>
<dbReference type="PROSITE" id="PS51257">
    <property type="entry name" value="PROKAR_LIPOPROTEIN"/>
    <property type="match status" value="1"/>
</dbReference>
<reference evidence="1 2" key="1">
    <citation type="submission" date="2016-12" db="EMBL/GenBank/DDBJ databases">
        <authorList>
            <person name="Song W.-J."/>
            <person name="Kurnit D.M."/>
        </authorList>
    </citation>
    <scope>NUCLEOTIDE SEQUENCE [LARGE SCALE GENOMIC DNA]</scope>
    <source>
        <strain evidence="1 2">ATCC 49181</strain>
    </source>
</reference>
<dbReference type="NCBIfam" id="TIGR04359">
    <property type="entry name" value="TrbK_RP4"/>
    <property type="match status" value="1"/>
</dbReference>
<proteinExistence type="predicted"/>
<accession>A0A1N6J4G4</accession>
<evidence type="ECO:0000313" key="1">
    <source>
        <dbReference type="EMBL" id="SIO39132.1"/>
    </source>
</evidence>
<organism evidence="1 2">
    <name type="scientific">Nitrosomonas cryotolerans ATCC 49181</name>
    <dbReference type="NCBI Taxonomy" id="1131553"/>
    <lineage>
        <taxon>Bacteria</taxon>
        <taxon>Pseudomonadati</taxon>
        <taxon>Pseudomonadota</taxon>
        <taxon>Betaproteobacteria</taxon>
        <taxon>Nitrosomonadales</taxon>
        <taxon>Nitrosomonadaceae</taxon>
        <taxon>Nitrosomonas</taxon>
    </lineage>
</organism>
<keyword evidence="1" id="KW-0449">Lipoprotein</keyword>
<dbReference type="RefSeq" id="WP_036573983.1">
    <property type="nucleotide sequence ID" value="NZ_FSRO01000001.1"/>
</dbReference>
<dbReference type="AlphaFoldDB" id="A0A1N6J4G4"/>
<protein>
    <submittedName>
        <fullName evidence="1">Entry exclusion lipoprotein TrbK</fullName>
    </submittedName>
</protein>
<name>A0A1N6J4G4_9PROT</name>
<evidence type="ECO:0000313" key="2">
    <source>
        <dbReference type="Proteomes" id="UP000185062"/>
    </source>
</evidence>
<dbReference type="InterPro" id="IPR027584">
    <property type="entry name" value="TrbK_RP4"/>
</dbReference>
<dbReference type="Proteomes" id="UP000185062">
    <property type="component" value="Unassembled WGS sequence"/>
</dbReference>
<dbReference type="EMBL" id="FSRO01000001">
    <property type="protein sequence ID" value="SIO39132.1"/>
    <property type="molecule type" value="Genomic_DNA"/>
</dbReference>